<organism evidence="3 4">
    <name type="scientific">Lithocarpus litseifolius</name>
    <dbReference type="NCBI Taxonomy" id="425828"/>
    <lineage>
        <taxon>Eukaryota</taxon>
        <taxon>Viridiplantae</taxon>
        <taxon>Streptophyta</taxon>
        <taxon>Embryophyta</taxon>
        <taxon>Tracheophyta</taxon>
        <taxon>Spermatophyta</taxon>
        <taxon>Magnoliopsida</taxon>
        <taxon>eudicotyledons</taxon>
        <taxon>Gunneridae</taxon>
        <taxon>Pentapetalae</taxon>
        <taxon>rosids</taxon>
        <taxon>fabids</taxon>
        <taxon>Fagales</taxon>
        <taxon>Fagaceae</taxon>
        <taxon>Lithocarpus</taxon>
    </lineage>
</organism>
<dbReference type="EMBL" id="JAZDWU010000005">
    <property type="protein sequence ID" value="KAL0002861.1"/>
    <property type="molecule type" value="Genomic_DNA"/>
</dbReference>
<sequence>MADLTFNFEIHHGCQFVWNLDLVYLGGSTSFIDEIDLDKLSYFEIQDICSNLGAFSISRFHYLIPGGNLEQGLRLINGDDDVVYMCEIHAAWPTDKITLYVESGEEPLVVEQPFVNEEVANDDDVHETPQNGDDVHKVGQNDDDVHGMHEGGNVDAKGGGGQDFDWLEEGFEEPDFDDDVFGNVDDGPSTHDAVSVSVAAPHSPSELTMAHLLKRVNGLTQVLKMTWKVY</sequence>
<proteinExistence type="predicted"/>
<feature type="domain" description="PB1-like" evidence="2">
    <location>
        <begin position="6"/>
        <end position="102"/>
    </location>
</feature>
<dbReference type="Proteomes" id="UP001459277">
    <property type="component" value="Unassembled WGS sequence"/>
</dbReference>
<gene>
    <name evidence="3" type="ORF">SO802_016642</name>
</gene>
<evidence type="ECO:0000256" key="1">
    <source>
        <dbReference type="SAM" id="MobiDB-lite"/>
    </source>
</evidence>
<dbReference type="AlphaFoldDB" id="A0AAW2CXR6"/>
<name>A0AAW2CXR6_9ROSI</name>
<protein>
    <recommendedName>
        <fullName evidence="2">PB1-like domain-containing protein</fullName>
    </recommendedName>
</protein>
<accession>A0AAW2CXR6</accession>
<keyword evidence="4" id="KW-1185">Reference proteome</keyword>
<comment type="caution">
    <text evidence="3">The sequence shown here is derived from an EMBL/GenBank/DDBJ whole genome shotgun (WGS) entry which is preliminary data.</text>
</comment>
<dbReference type="Pfam" id="PF26130">
    <property type="entry name" value="PB1-like"/>
    <property type="match status" value="1"/>
</dbReference>
<evidence type="ECO:0000259" key="2">
    <source>
        <dbReference type="Pfam" id="PF26130"/>
    </source>
</evidence>
<reference evidence="3 4" key="1">
    <citation type="submission" date="2024-01" db="EMBL/GenBank/DDBJ databases">
        <title>A telomere-to-telomere, gap-free genome of sweet tea (Lithocarpus litseifolius).</title>
        <authorList>
            <person name="Zhou J."/>
        </authorList>
    </citation>
    <scope>NUCLEOTIDE SEQUENCE [LARGE SCALE GENOMIC DNA]</scope>
    <source>
        <strain evidence="3">Zhou-2022a</strain>
        <tissue evidence="3">Leaf</tissue>
    </source>
</reference>
<dbReference type="InterPro" id="IPR058594">
    <property type="entry name" value="PB1-like_dom_pln"/>
</dbReference>
<feature type="region of interest" description="Disordered" evidence="1">
    <location>
        <begin position="122"/>
        <end position="167"/>
    </location>
</feature>
<evidence type="ECO:0000313" key="4">
    <source>
        <dbReference type="Proteomes" id="UP001459277"/>
    </source>
</evidence>
<feature type="compositionally biased region" description="Basic and acidic residues" evidence="1">
    <location>
        <begin position="133"/>
        <end position="149"/>
    </location>
</feature>
<evidence type="ECO:0000313" key="3">
    <source>
        <dbReference type="EMBL" id="KAL0002861.1"/>
    </source>
</evidence>